<protein>
    <submittedName>
        <fullName evidence="10">DedA family protein</fullName>
    </submittedName>
</protein>
<evidence type="ECO:0000259" key="9">
    <source>
        <dbReference type="Pfam" id="PF09335"/>
    </source>
</evidence>
<evidence type="ECO:0000313" key="11">
    <source>
        <dbReference type="Proteomes" id="UP001344658"/>
    </source>
</evidence>
<feature type="domain" description="VTT" evidence="9">
    <location>
        <begin position="43"/>
        <end position="173"/>
    </location>
</feature>
<evidence type="ECO:0000256" key="2">
    <source>
        <dbReference type="ARBA" id="ARBA00010792"/>
    </source>
</evidence>
<comment type="caution">
    <text evidence="10">The sequence shown here is derived from an EMBL/GenBank/DDBJ whole genome shotgun (WGS) entry which is preliminary data.</text>
</comment>
<evidence type="ECO:0000256" key="5">
    <source>
        <dbReference type="ARBA" id="ARBA00022989"/>
    </source>
</evidence>
<gene>
    <name evidence="10" type="ORF">V2S66_24985</name>
</gene>
<keyword evidence="3 7" id="KW-1003">Cell membrane</keyword>
<name>A0ABU7PHC3_9ACTN</name>
<accession>A0ABU7PHC3</accession>
<evidence type="ECO:0000256" key="1">
    <source>
        <dbReference type="ARBA" id="ARBA00004651"/>
    </source>
</evidence>
<dbReference type="PANTHER" id="PTHR30353:SF0">
    <property type="entry name" value="TRANSMEMBRANE PROTEIN"/>
    <property type="match status" value="1"/>
</dbReference>
<dbReference type="InterPro" id="IPR032818">
    <property type="entry name" value="DedA-like"/>
</dbReference>
<dbReference type="PANTHER" id="PTHR30353">
    <property type="entry name" value="INNER MEMBRANE PROTEIN DEDA-RELATED"/>
    <property type="match status" value="1"/>
</dbReference>
<keyword evidence="5 7" id="KW-1133">Transmembrane helix</keyword>
<evidence type="ECO:0000256" key="3">
    <source>
        <dbReference type="ARBA" id="ARBA00022475"/>
    </source>
</evidence>
<feature type="transmembrane region" description="Helical" evidence="7">
    <location>
        <begin position="153"/>
        <end position="173"/>
    </location>
</feature>
<organism evidence="10 11">
    <name type="scientific">Actinacidiphila polyblastidii</name>
    <dbReference type="NCBI Taxonomy" id="3110430"/>
    <lineage>
        <taxon>Bacteria</taxon>
        <taxon>Bacillati</taxon>
        <taxon>Actinomycetota</taxon>
        <taxon>Actinomycetes</taxon>
        <taxon>Kitasatosporales</taxon>
        <taxon>Streptomycetaceae</taxon>
        <taxon>Actinacidiphila</taxon>
    </lineage>
</organism>
<reference evidence="10 11" key="1">
    <citation type="submission" date="2023-12" db="EMBL/GenBank/DDBJ databases">
        <title>Streptomyces sp. V4-01.</title>
        <authorList>
            <person name="Somphong A."/>
            <person name="Phongsopitanun W."/>
        </authorList>
    </citation>
    <scope>NUCLEOTIDE SEQUENCE [LARGE SCALE GENOMIC DNA]</scope>
    <source>
        <strain evidence="10 11">V4-01</strain>
    </source>
</reference>
<evidence type="ECO:0000256" key="7">
    <source>
        <dbReference type="RuleBase" id="RU367016"/>
    </source>
</evidence>
<evidence type="ECO:0000313" key="10">
    <source>
        <dbReference type="EMBL" id="MEE4545211.1"/>
    </source>
</evidence>
<dbReference type="RefSeq" id="WP_330798621.1">
    <property type="nucleotide sequence ID" value="NZ_JAZEWV010000026.1"/>
</dbReference>
<dbReference type="InterPro" id="IPR032816">
    <property type="entry name" value="VTT_dom"/>
</dbReference>
<keyword evidence="4 7" id="KW-0812">Transmembrane</keyword>
<feature type="transmembrane region" description="Helical" evidence="7">
    <location>
        <begin position="63"/>
        <end position="83"/>
    </location>
</feature>
<feature type="transmembrane region" description="Helical" evidence="7">
    <location>
        <begin position="185"/>
        <end position="203"/>
    </location>
</feature>
<sequence>MPLPVLDQAVNVLDATSLLSSFGALGIAVVLFAETGLLIGFFLPGDSLLFTAGLLCAPGASDVVHLSLWQVLLAALAGALLGAQTGYAIGRRGGPALLARTRNRRLHEGAARAAELLDRYGHAKAVVLARFVPVVRTVLNPLAGALGVPARTFTLWQVAGGAVWSAGLVLGGYALGSSIPHVDTYLLPIVAVIVILSLLPFALELRRGRAARTAAGPAAAGPATVGPATAAPAADADQDAATGGAPPLR</sequence>
<evidence type="ECO:0000256" key="8">
    <source>
        <dbReference type="SAM" id="MobiDB-lite"/>
    </source>
</evidence>
<comment type="subcellular location">
    <subcellularLocation>
        <location evidence="1 7">Cell membrane</location>
        <topology evidence="1 7">Multi-pass membrane protein</topology>
    </subcellularLocation>
</comment>
<feature type="transmembrane region" description="Helical" evidence="7">
    <location>
        <begin position="21"/>
        <end position="43"/>
    </location>
</feature>
<proteinExistence type="inferred from homology"/>
<dbReference type="EMBL" id="JAZEWV010000026">
    <property type="protein sequence ID" value="MEE4545211.1"/>
    <property type="molecule type" value="Genomic_DNA"/>
</dbReference>
<dbReference type="Proteomes" id="UP001344658">
    <property type="component" value="Unassembled WGS sequence"/>
</dbReference>
<evidence type="ECO:0000256" key="6">
    <source>
        <dbReference type="ARBA" id="ARBA00023136"/>
    </source>
</evidence>
<evidence type="ECO:0000256" key="4">
    <source>
        <dbReference type="ARBA" id="ARBA00022692"/>
    </source>
</evidence>
<comment type="similarity">
    <text evidence="2 7">Belongs to the DedA family.</text>
</comment>
<keyword evidence="6 7" id="KW-0472">Membrane</keyword>
<dbReference type="Pfam" id="PF09335">
    <property type="entry name" value="VTT_dom"/>
    <property type="match status" value="1"/>
</dbReference>
<feature type="region of interest" description="Disordered" evidence="8">
    <location>
        <begin position="216"/>
        <end position="249"/>
    </location>
</feature>
<keyword evidence="11" id="KW-1185">Reference proteome</keyword>